<keyword evidence="3" id="KW-0862">Zinc</keyword>
<comment type="similarity">
    <text evidence="1">Belongs to the peptidase M20 family.</text>
</comment>
<dbReference type="Gene3D" id="3.40.630.10">
    <property type="entry name" value="Zn peptidases"/>
    <property type="match status" value="1"/>
</dbReference>
<dbReference type="OrthoDB" id="9808195at2"/>
<sequence length="419" mass="46137">MNYFDQNDERLKQDILTLAEMINEEVEGYTRRPFTKWYEQSREWLADEMKKCGLDVQIDAASNLIGKLEGKNKDLRPIMIGSHTDTVTGGGRFDGIIGVLAGIEIARQLKEKKIELEHPLWVVDFTAEEPSEFGISTIGSRGMVDNLSDEMLQREDPNGLKLYEGIQMAGGRPEDISHKALKQGDVALYLELHIEQGPVLEQTNHDIGVVTGIVGIQRYQIVVNGQPNHAGTTPMNMRFDALTGASELVLAVEKIANQPYEEQVVGTVGRLFNEPNGSNVVPGKVVFDVELRSLSTKVIEQMVEQISAEVEKVVAKRNLSISVDKLSESDPIIVSEEVCQGIEASAKVVGSTLKLPSGAGHDANQLARIAPIGMIFVPSKDGKSHCPEEWTDYEQVAKGVQALGNALVHFDKNLIKIKQ</sequence>
<dbReference type="InterPro" id="IPR011650">
    <property type="entry name" value="Peptidase_M20_dimer"/>
</dbReference>
<keyword evidence="7" id="KW-1185">Reference proteome</keyword>
<dbReference type="SUPFAM" id="SSF53187">
    <property type="entry name" value="Zn-dependent exopeptidases"/>
    <property type="match status" value="1"/>
</dbReference>
<dbReference type="EMBL" id="MRWQ01000028">
    <property type="protein sequence ID" value="OKL35288.1"/>
    <property type="molecule type" value="Genomic_DNA"/>
</dbReference>
<dbReference type="InterPro" id="IPR001261">
    <property type="entry name" value="ArgE/DapE_CS"/>
</dbReference>
<feature type="binding site" evidence="4">
    <location>
        <position position="279"/>
    </location>
    <ligand>
        <name>allantoate</name>
        <dbReference type="ChEBI" id="CHEBI:17536"/>
    </ligand>
</feature>
<keyword evidence="2 6" id="KW-0378">Hydrolase</keyword>
<dbReference type="InterPro" id="IPR002933">
    <property type="entry name" value="Peptidase_M20"/>
</dbReference>
<evidence type="ECO:0000313" key="6">
    <source>
        <dbReference type="EMBL" id="OKL35288.1"/>
    </source>
</evidence>
<dbReference type="PANTHER" id="PTHR32494:SF5">
    <property type="entry name" value="ALLANTOATE AMIDOHYDROLASE"/>
    <property type="match status" value="1"/>
</dbReference>
<evidence type="ECO:0000313" key="7">
    <source>
        <dbReference type="Proteomes" id="UP000186524"/>
    </source>
</evidence>
<gene>
    <name evidence="6" type="ORF">BLL40_16195</name>
</gene>
<feature type="domain" description="Peptidase M20 dimerisation" evidence="5">
    <location>
        <begin position="212"/>
        <end position="315"/>
    </location>
</feature>
<dbReference type="CDD" id="cd03884">
    <property type="entry name" value="M20_bAS"/>
    <property type="match status" value="1"/>
</dbReference>
<feature type="binding site" evidence="3">
    <location>
        <position position="129"/>
    </location>
    <ligand>
        <name>Zn(2+)</name>
        <dbReference type="ChEBI" id="CHEBI:29105"/>
        <label>2</label>
    </ligand>
</feature>
<dbReference type="PIRSF" id="PIRSF001235">
    <property type="entry name" value="Amidase_carbamoylase"/>
    <property type="match status" value="1"/>
</dbReference>
<feature type="binding site" evidence="3">
    <location>
        <position position="94"/>
    </location>
    <ligand>
        <name>Zn(2+)</name>
        <dbReference type="ChEBI" id="CHEBI:29105"/>
        <label>2</label>
    </ligand>
</feature>
<proteinExistence type="inferred from homology"/>
<evidence type="ECO:0000256" key="1">
    <source>
        <dbReference type="ARBA" id="ARBA00006153"/>
    </source>
</evidence>
<feature type="binding site" evidence="3">
    <location>
        <position position="94"/>
    </location>
    <ligand>
        <name>Zn(2+)</name>
        <dbReference type="ChEBI" id="CHEBI:29105"/>
        <label>1</label>
    </ligand>
</feature>
<comment type="cofactor">
    <cofactor evidence="3">
        <name>Zn(2+)</name>
        <dbReference type="ChEBI" id="CHEBI:29105"/>
    </cofactor>
    <text evidence="3">Binds 2 Zn(2+) ions per subunit.</text>
</comment>
<accession>A0A1Q5NZF2</accession>
<dbReference type="Proteomes" id="UP000186524">
    <property type="component" value="Unassembled WGS sequence"/>
</dbReference>
<dbReference type="RefSeq" id="WP_073712887.1">
    <property type="nucleotide sequence ID" value="NZ_MRWQ01000028.1"/>
</dbReference>
<evidence type="ECO:0000256" key="4">
    <source>
        <dbReference type="PIRSR" id="PIRSR001235-2"/>
    </source>
</evidence>
<evidence type="ECO:0000256" key="3">
    <source>
        <dbReference type="PIRSR" id="PIRSR001235-1"/>
    </source>
</evidence>
<comment type="caution">
    <text evidence="6">The sequence shown here is derived from an EMBL/GenBank/DDBJ whole genome shotgun (WGS) entry which is preliminary data.</text>
</comment>
<dbReference type="NCBIfam" id="TIGR01879">
    <property type="entry name" value="hydantase"/>
    <property type="match status" value="1"/>
</dbReference>
<dbReference type="STRING" id="1714354.BLL40_16195"/>
<dbReference type="GO" id="GO:0046872">
    <property type="term" value="F:metal ion binding"/>
    <property type="evidence" value="ECO:0007669"/>
    <property type="project" value="UniProtKB-KW"/>
</dbReference>
<dbReference type="Pfam" id="PF07687">
    <property type="entry name" value="M20_dimer"/>
    <property type="match status" value="1"/>
</dbReference>
<dbReference type="GO" id="GO:0016813">
    <property type="term" value="F:hydrolase activity, acting on carbon-nitrogen (but not peptide) bonds, in linear amidines"/>
    <property type="evidence" value="ECO:0007669"/>
    <property type="project" value="InterPro"/>
</dbReference>
<organism evidence="6 7">
    <name type="scientific">Domibacillus mangrovi</name>
    <dbReference type="NCBI Taxonomy" id="1714354"/>
    <lineage>
        <taxon>Bacteria</taxon>
        <taxon>Bacillati</taxon>
        <taxon>Bacillota</taxon>
        <taxon>Bacilli</taxon>
        <taxon>Bacillales</taxon>
        <taxon>Bacillaceae</taxon>
        <taxon>Domibacillus</taxon>
    </lineage>
</organism>
<dbReference type="PROSITE" id="PS00758">
    <property type="entry name" value="ARGE_DAPE_CPG2_1"/>
    <property type="match status" value="1"/>
</dbReference>
<dbReference type="AlphaFoldDB" id="A0A1Q5NZF2"/>
<keyword evidence="3" id="KW-0479">Metal-binding</keyword>
<feature type="binding site" evidence="3">
    <location>
        <position position="385"/>
    </location>
    <ligand>
        <name>Zn(2+)</name>
        <dbReference type="ChEBI" id="CHEBI:29105"/>
        <label>2</label>
    </ligand>
</feature>
<name>A0A1Q5NZF2_9BACI</name>
<feature type="binding site" evidence="3">
    <location>
        <position position="83"/>
    </location>
    <ligand>
        <name>Zn(2+)</name>
        <dbReference type="ChEBI" id="CHEBI:29105"/>
        <label>1</label>
    </ligand>
</feature>
<feature type="binding site" evidence="4">
    <location>
        <position position="218"/>
    </location>
    <ligand>
        <name>allantoate</name>
        <dbReference type="ChEBI" id="CHEBI:17536"/>
    </ligand>
</feature>
<dbReference type="NCBIfam" id="NF006771">
    <property type="entry name" value="PRK09290.1-5"/>
    <property type="match status" value="1"/>
</dbReference>
<dbReference type="Gene3D" id="3.30.70.360">
    <property type="match status" value="1"/>
</dbReference>
<evidence type="ECO:0000256" key="2">
    <source>
        <dbReference type="ARBA" id="ARBA00022801"/>
    </source>
</evidence>
<feature type="binding site" evidence="4">
    <location>
        <position position="292"/>
    </location>
    <ligand>
        <name>allantoate</name>
        <dbReference type="ChEBI" id="CHEBI:17536"/>
    </ligand>
</feature>
<dbReference type="Pfam" id="PF01546">
    <property type="entry name" value="Peptidase_M20"/>
    <property type="match status" value="1"/>
</dbReference>
<dbReference type="PANTHER" id="PTHR32494">
    <property type="entry name" value="ALLANTOATE DEIMINASE-RELATED"/>
    <property type="match status" value="1"/>
</dbReference>
<feature type="binding site" evidence="3">
    <location>
        <position position="193"/>
    </location>
    <ligand>
        <name>Zn(2+)</name>
        <dbReference type="ChEBI" id="CHEBI:29105"/>
        <label>1</label>
    </ligand>
</feature>
<evidence type="ECO:0000259" key="5">
    <source>
        <dbReference type="Pfam" id="PF07687"/>
    </source>
</evidence>
<dbReference type="InterPro" id="IPR010158">
    <property type="entry name" value="Amidase_Cbmase"/>
</dbReference>
<reference evidence="6 7" key="1">
    <citation type="submission" date="2016-12" db="EMBL/GenBank/DDBJ databases">
        <title>Domibacillus sp. SAOS 44 whole genome sequencing.</title>
        <authorList>
            <person name="Verma A."/>
            <person name="Krishnamurthi S."/>
        </authorList>
    </citation>
    <scope>NUCLEOTIDE SEQUENCE [LARGE SCALE GENOMIC DNA]</scope>
    <source>
        <strain evidence="6 7">SAOS 44</strain>
    </source>
</reference>
<protein>
    <submittedName>
        <fullName evidence="6">Zn-dependent hydrolase</fullName>
    </submittedName>
</protein>
<dbReference type="InterPro" id="IPR036264">
    <property type="entry name" value="Bact_exopeptidase_dim_dom"/>
</dbReference>
<dbReference type="SUPFAM" id="SSF55031">
    <property type="entry name" value="Bacterial exopeptidase dimerisation domain"/>
    <property type="match status" value="1"/>
</dbReference>